<organism evidence="2 3">
    <name type="scientific">Volvox reticuliferus</name>
    <dbReference type="NCBI Taxonomy" id="1737510"/>
    <lineage>
        <taxon>Eukaryota</taxon>
        <taxon>Viridiplantae</taxon>
        <taxon>Chlorophyta</taxon>
        <taxon>core chlorophytes</taxon>
        <taxon>Chlorophyceae</taxon>
        <taxon>CS clade</taxon>
        <taxon>Chlamydomonadales</taxon>
        <taxon>Volvocaceae</taxon>
        <taxon>Volvox</taxon>
    </lineage>
</organism>
<evidence type="ECO:0000313" key="3">
    <source>
        <dbReference type="Proteomes" id="UP000747110"/>
    </source>
</evidence>
<feature type="non-terminal residue" evidence="2">
    <location>
        <position position="183"/>
    </location>
</feature>
<dbReference type="AlphaFoldDB" id="A0A8J4CUS3"/>
<feature type="region of interest" description="Disordered" evidence="1">
    <location>
        <begin position="43"/>
        <end position="71"/>
    </location>
</feature>
<proteinExistence type="predicted"/>
<gene>
    <name evidence="2" type="ORF">Vretifemale_17832</name>
</gene>
<accession>A0A8J4CUS3</accession>
<feature type="compositionally biased region" description="Low complexity" evidence="1">
    <location>
        <begin position="43"/>
        <end position="65"/>
    </location>
</feature>
<dbReference type="EMBL" id="BNCP01000055">
    <property type="protein sequence ID" value="GIL90249.1"/>
    <property type="molecule type" value="Genomic_DNA"/>
</dbReference>
<feature type="non-terminal residue" evidence="2">
    <location>
        <position position="1"/>
    </location>
</feature>
<protein>
    <submittedName>
        <fullName evidence="2">Uncharacterized protein</fullName>
    </submittedName>
</protein>
<sequence length="183" mass="18619">VHPAVLASRLPLDAVQPLFCTLQEDMLVTAPRVPVPGWAGAAAADAPRAGSKGTESRSSGSSGNGTAPPVATSPLLQPLLVWDLARGRKVAEVQVVTLDNGGGHDPPITSAMAAAAVAAVAVRGAYPNEARLLAALCTASLRQFINMAASADGTRLYLLDGALQLWILDLAAGQVLLAASKVL</sequence>
<name>A0A8J4CUS3_9CHLO</name>
<comment type="caution">
    <text evidence="2">The sequence shown here is derived from an EMBL/GenBank/DDBJ whole genome shotgun (WGS) entry which is preliminary data.</text>
</comment>
<keyword evidence="3" id="KW-1185">Reference proteome</keyword>
<dbReference type="Proteomes" id="UP000747110">
    <property type="component" value="Unassembled WGS sequence"/>
</dbReference>
<reference evidence="2" key="1">
    <citation type="journal article" date="2021" name="Proc. Natl. Acad. Sci. U.S.A.">
        <title>Three genomes in the algal genus Volvox reveal the fate of a haploid sex-determining region after a transition to homothallism.</title>
        <authorList>
            <person name="Yamamoto K."/>
            <person name="Hamaji T."/>
            <person name="Kawai-Toyooka H."/>
            <person name="Matsuzaki R."/>
            <person name="Takahashi F."/>
            <person name="Nishimura Y."/>
            <person name="Kawachi M."/>
            <person name="Noguchi H."/>
            <person name="Minakuchi Y."/>
            <person name="Umen J.G."/>
            <person name="Toyoda A."/>
            <person name="Nozaki H."/>
        </authorList>
    </citation>
    <scope>NUCLEOTIDE SEQUENCE</scope>
    <source>
        <strain evidence="2">NIES-3786</strain>
    </source>
</reference>
<evidence type="ECO:0000313" key="2">
    <source>
        <dbReference type="EMBL" id="GIL90249.1"/>
    </source>
</evidence>
<evidence type="ECO:0000256" key="1">
    <source>
        <dbReference type="SAM" id="MobiDB-lite"/>
    </source>
</evidence>